<evidence type="ECO:0000256" key="4">
    <source>
        <dbReference type="HAMAP-Rule" id="MF_01420"/>
    </source>
</evidence>
<dbReference type="EMBL" id="OBDZ01000014">
    <property type="protein sequence ID" value="SNY31003.1"/>
    <property type="molecule type" value="Genomic_DNA"/>
</dbReference>
<evidence type="ECO:0000256" key="3">
    <source>
        <dbReference type="ARBA" id="ARBA00023306"/>
    </source>
</evidence>
<dbReference type="PANTHER" id="PTHR37307:SF1">
    <property type="entry name" value="CELL DIVISION PROTEIN WHIA-RELATED"/>
    <property type="match status" value="1"/>
</dbReference>
<dbReference type="InterPro" id="IPR027434">
    <property type="entry name" value="Homing_endonucl"/>
</dbReference>
<dbReference type="InterPro" id="IPR023054">
    <property type="entry name" value="Sporulation_regulator_WhiA_C"/>
</dbReference>
<gene>
    <name evidence="4" type="primary">whiA</name>
    <name evidence="6" type="ORF">SAMN06265827_11470</name>
</gene>
<keyword evidence="1 4" id="KW-0132">Cell division</keyword>
<dbReference type="AlphaFoldDB" id="A0A285H657"/>
<dbReference type="Proteomes" id="UP000219573">
    <property type="component" value="Unassembled WGS sequence"/>
</dbReference>
<keyword evidence="2 4" id="KW-0238">DNA-binding</keyword>
<proteinExistence type="inferred from homology"/>
<evidence type="ECO:0000256" key="1">
    <source>
        <dbReference type="ARBA" id="ARBA00022618"/>
    </source>
</evidence>
<keyword evidence="7" id="KW-1185">Reference proteome</keyword>
<reference evidence="7" key="1">
    <citation type="submission" date="2017-09" db="EMBL/GenBank/DDBJ databases">
        <authorList>
            <person name="Varghese N."/>
            <person name="Submissions S."/>
        </authorList>
    </citation>
    <scope>NUCLEOTIDE SEQUENCE [LARGE SCALE GENOMIC DNA]</scope>
    <source>
        <strain evidence="7">MSL47</strain>
    </source>
</reference>
<evidence type="ECO:0000259" key="5">
    <source>
        <dbReference type="PROSITE" id="PS50819"/>
    </source>
</evidence>
<dbReference type="InterPro" id="IPR018478">
    <property type="entry name" value="Sporu_reg_WhiA_N_dom"/>
</dbReference>
<organism evidence="6 7">
    <name type="scientific">Orenia metallireducens</name>
    <dbReference type="NCBI Taxonomy" id="1413210"/>
    <lineage>
        <taxon>Bacteria</taxon>
        <taxon>Bacillati</taxon>
        <taxon>Bacillota</taxon>
        <taxon>Clostridia</taxon>
        <taxon>Halanaerobiales</taxon>
        <taxon>Halobacteroidaceae</taxon>
        <taxon>Orenia</taxon>
    </lineage>
</organism>
<dbReference type="GO" id="GO:0003677">
    <property type="term" value="F:DNA binding"/>
    <property type="evidence" value="ECO:0007669"/>
    <property type="project" value="UniProtKB-UniRule"/>
</dbReference>
<dbReference type="InterPro" id="IPR039518">
    <property type="entry name" value="WhiA_LAGLIDADG_dom"/>
</dbReference>
<dbReference type="HAMAP" id="MF_01420">
    <property type="entry name" value="HTH_type_WhiA"/>
    <property type="match status" value="1"/>
</dbReference>
<dbReference type="Gene3D" id="3.10.28.10">
    <property type="entry name" value="Homing endonucleases"/>
    <property type="match status" value="1"/>
</dbReference>
<comment type="similarity">
    <text evidence="4">Belongs to the WhiA family.</text>
</comment>
<dbReference type="Pfam" id="PF10298">
    <property type="entry name" value="WhiA_N"/>
    <property type="match status" value="1"/>
</dbReference>
<dbReference type="GO" id="GO:0051301">
    <property type="term" value="P:cell division"/>
    <property type="evidence" value="ECO:0007669"/>
    <property type="project" value="UniProtKB-UniRule"/>
</dbReference>
<dbReference type="STRING" id="1413210.U472_13760"/>
<dbReference type="GO" id="GO:0004519">
    <property type="term" value="F:endonuclease activity"/>
    <property type="evidence" value="ECO:0007669"/>
    <property type="project" value="InterPro"/>
</dbReference>
<dbReference type="PANTHER" id="PTHR37307">
    <property type="entry name" value="CELL DIVISION PROTEIN WHIA-RELATED"/>
    <property type="match status" value="1"/>
</dbReference>
<protein>
    <recommendedName>
        <fullName evidence="4">Probable cell division protein WhiA</fullName>
    </recommendedName>
</protein>
<sequence>MYRLFKFKEEIIMSFSDEVKNEIARKEDLGKCCQLAELAALIKLNGSLAIINHKLGLSLVSQNASVARRVYKLLKEQFNFFTEIIVRKKMYLDKKNYYIIKVPPQKGVKELLTKSGLMGEGYQISYSIKNQFVSNNCCSKAYLRGLFLAAGSVSHPESEYHLEITVNHEDYAEELIKLFGKFEIEIKSRNKQDNYLLYLKKADDIVKLLNIIGAHSALLQFENTRVYKEIRNNVNRIVNCETANLNKTINAAQQQLSDIKLLEEVKGLDKLSPSLREVAELRKNNPYATLKELGELLNPPLSKSGINNRFRRIKKLADKLKK</sequence>
<dbReference type="InterPro" id="IPR003802">
    <property type="entry name" value="Sporulation_regulator_WhiA"/>
</dbReference>
<evidence type="ECO:0000256" key="2">
    <source>
        <dbReference type="ARBA" id="ARBA00023125"/>
    </source>
</evidence>
<evidence type="ECO:0000313" key="6">
    <source>
        <dbReference type="EMBL" id="SNY31003.1"/>
    </source>
</evidence>
<accession>A0A285H657</accession>
<dbReference type="Pfam" id="PF14527">
    <property type="entry name" value="LAGLIDADG_WhiA"/>
    <property type="match status" value="1"/>
</dbReference>
<dbReference type="PROSITE" id="PS50819">
    <property type="entry name" value="INTEIN_ENDONUCLEASE"/>
    <property type="match status" value="1"/>
</dbReference>
<dbReference type="InterPro" id="IPR004042">
    <property type="entry name" value="Intein_endonuc_central"/>
</dbReference>
<evidence type="ECO:0000313" key="7">
    <source>
        <dbReference type="Proteomes" id="UP000219573"/>
    </source>
</evidence>
<keyword evidence="3 4" id="KW-0131">Cell cycle</keyword>
<feature type="domain" description="DOD-type homing endonuclease" evidence="5">
    <location>
        <begin position="117"/>
        <end position="184"/>
    </location>
</feature>
<dbReference type="SUPFAM" id="SSF55608">
    <property type="entry name" value="Homing endonucleases"/>
    <property type="match status" value="1"/>
</dbReference>
<name>A0A285H657_9FIRM</name>
<dbReference type="GO" id="GO:0043937">
    <property type="term" value="P:regulation of sporulation"/>
    <property type="evidence" value="ECO:0007669"/>
    <property type="project" value="InterPro"/>
</dbReference>
<dbReference type="NCBIfam" id="TIGR00647">
    <property type="entry name" value="DNA_bind_WhiA"/>
    <property type="match status" value="1"/>
</dbReference>
<dbReference type="Pfam" id="PF02650">
    <property type="entry name" value="HTH_WhiA"/>
    <property type="match status" value="1"/>
</dbReference>
<comment type="function">
    <text evidence="4">Involved in cell division and chromosome segregation.</text>
</comment>